<evidence type="ECO:0000313" key="2">
    <source>
        <dbReference type="EMBL" id="CAA7028805.1"/>
    </source>
</evidence>
<proteinExistence type="predicted"/>
<evidence type="ECO:0000256" key="1">
    <source>
        <dbReference type="SAM" id="MobiDB-lite"/>
    </source>
</evidence>
<protein>
    <submittedName>
        <fullName evidence="2">Uncharacterized protein</fullName>
    </submittedName>
</protein>
<organism evidence="2 3">
    <name type="scientific">Microthlaspi erraticum</name>
    <dbReference type="NCBI Taxonomy" id="1685480"/>
    <lineage>
        <taxon>Eukaryota</taxon>
        <taxon>Viridiplantae</taxon>
        <taxon>Streptophyta</taxon>
        <taxon>Embryophyta</taxon>
        <taxon>Tracheophyta</taxon>
        <taxon>Spermatophyta</taxon>
        <taxon>Magnoliopsida</taxon>
        <taxon>eudicotyledons</taxon>
        <taxon>Gunneridae</taxon>
        <taxon>Pentapetalae</taxon>
        <taxon>rosids</taxon>
        <taxon>malvids</taxon>
        <taxon>Brassicales</taxon>
        <taxon>Brassicaceae</taxon>
        <taxon>Coluteocarpeae</taxon>
        <taxon>Microthlaspi</taxon>
    </lineage>
</organism>
<keyword evidence="3" id="KW-1185">Reference proteome</keyword>
<gene>
    <name evidence="2" type="ORF">MERR_LOCUS16040</name>
</gene>
<feature type="compositionally biased region" description="Basic and acidic residues" evidence="1">
    <location>
        <begin position="27"/>
        <end position="44"/>
    </location>
</feature>
<reference evidence="2" key="1">
    <citation type="submission" date="2020-01" db="EMBL/GenBank/DDBJ databases">
        <authorList>
            <person name="Mishra B."/>
        </authorList>
    </citation>
    <scope>NUCLEOTIDE SEQUENCE [LARGE SCALE GENOMIC DNA]</scope>
</reference>
<name>A0A6D2IV35_9BRAS</name>
<comment type="caution">
    <text evidence="2">The sequence shown here is derived from an EMBL/GenBank/DDBJ whole genome shotgun (WGS) entry which is preliminary data.</text>
</comment>
<sequence length="249" mass="29010">MTKRGARSREKKEKQPRFLGGIILPTEKQRKAMEKDAADKERRISKSKFKLSTADKTVAGKGKAPLIQSDDSDSDSAPEELPCLSHCSKKDGPDFDKLHLLKRPDLGKMSVWSSEEYEQYDAYLIMTWKIGGWNKKDRVYAVRKQTENLFDIVLSLCYLQSIRDYNSKVAWTARRDFKQTLLVLGRELPPFTEKPDLSKMAYWTPNDYGNYDQFLIRKWQRSGWDERDYVYVSMRDRSSLVSKTALSLR</sequence>
<dbReference type="OrthoDB" id="1028285at2759"/>
<feature type="compositionally biased region" description="Basic and acidic residues" evidence="1">
    <location>
        <begin position="7"/>
        <end position="16"/>
    </location>
</feature>
<dbReference type="EMBL" id="CACVBM020001074">
    <property type="protein sequence ID" value="CAA7028805.1"/>
    <property type="molecule type" value="Genomic_DNA"/>
</dbReference>
<dbReference type="AlphaFoldDB" id="A0A6D2IV35"/>
<evidence type="ECO:0000313" key="3">
    <source>
        <dbReference type="Proteomes" id="UP000467841"/>
    </source>
</evidence>
<feature type="region of interest" description="Disordered" evidence="1">
    <location>
        <begin position="1"/>
        <end position="80"/>
    </location>
</feature>
<accession>A0A6D2IV35</accession>
<dbReference type="Proteomes" id="UP000467841">
    <property type="component" value="Unassembled WGS sequence"/>
</dbReference>